<proteinExistence type="inferred from homology"/>
<evidence type="ECO:0000313" key="10">
    <source>
        <dbReference type="Proteomes" id="UP001164187"/>
    </source>
</evidence>
<sequence length="823" mass="95148">MKKWNLKTLSSPQSNDLIKEMKISDSIGQILINRNIDEKEKLDMYINPKIESLRNPFLLKDMDKAVSRIKDAISRKEKIVIYGDYDVDGVSSTSILLIYFNHVNYPVDFYIPNRLEEGYGLNIEAIDHIKEMGANLIITVDCGITSVEEVEYAKEKSIDVIISDHHEPQEELPRAVAVIDPKREDCKYPFKGICGCGVAFKLIHALSGDEDFFANINLYLEIVALATICDVMPVLDENRIIVKNGMEIMGKGANKGMEALIKVCAIDKEKLRSSHLGFAIGPRINASGRLGFSRLGVELFIENDSDKAFEIAELMNLKNQERQDIESYIYNQVEDRIRSDKSYSKDKVLVLSGRGWHHGIIGIVASKITEKYYKPTILLCSDEDGIAVGSARSIKGFDIFSALCKCSDLMMKFGGHEQAAGMTMEETKVEELRKIINEIADYRLEEQDLIENIGIEYMIKADDLTLDLEEELHILEPFGIRNPTPYFMMQECLVKAVYYMGKDKKHIKLIIENGKEFDCVGFGLAHLLNDFEVGDLIDIVFTINKNTYMGNTKLQLMIKDIKLNKPCNMKNNIYLNEKIYYMLLNKINSEKNDEYLIKNMDMCNEIKENKFFDQKKEILSRKIKREENILSQYQENTLVLYNTIEGYCRSKSDSSLLEFENVELAYLSNIDKYDIKVYNKIIIYDYFYDLDELLFIYCKKNKDTEVIMNFGNQDFIYLNKSIRNMEFDRDEFVVIYKHLMGINEDKITYSKFIKSQKFSPLKIMIILETFKNAQILNYKINYENDILCFNFLPKPAKKLSLEENSVVIKLKNIIKKYNVTYGN</sequence>
<name>A0ABY7JV19_9FIRM</name>
<evidence type="ECO:0000259" key="6">
    <source>
        <dbReference type="Pfam" id="PF01368"/>
    </source>
</evidence>
<dbReference type="PANTHER" id="PTHR30255">
    <property type="entry name" value="SINGLE-STRANDED-DNA-SPECIFIC EXONUCLEASE RECJ"/>
    <property type="match status" value="1"/>
</dbReference>
<evidence type="ECO:0000256" key="1">
    <source>
        <dbReference type="ARBA" id="ARBA00005915"/>
    </source>
</evidence>
<feature type="domain" description="RecJ OB" evidence="8">
    <location>
        <begin position="456"/>
        <end position="560"/>
    </location>
</feature>
<evidence type="ECO:0000256" key="5">
    <source>
        <dbReference type="ARBA" id="ARBA00022839"/>
    </source>
</evidence>
<evidence type="ECO:0000256" key="3">
    <source>
        <dbReference type="ARBA" id="ARBA00022722"/>
    </source>
</evidence>
<keyword evidence="5 9" id="KW-0269">Exonuclease</keyword>
<reference evidence="9" key="1">
    <citation type="submission" date="2022-12" db="EMBL/GenBank/DDBJ databases">
        <title>Peptostreptococcus.</title>
        <authorList>
            <person name="Lee S.H."/>
        </authorList>
    </citation>
    <scope>NUCLEOTIDE SEQUENCE</scope>
    <source>
        <strain evidence="9">CBA3647</strain>
    </source>
</reference>
<keyword evidence="10" id="KW-1185">Reference proteome</keyword>
<feature type="domain" description="DDH" evidence="6">
    <location>
        <begin position="78"/>
        <end position="227"/>
    </location>
</feature>
<evidence type="ECO:0000259" key="7">
    <source>
        <dbReference type="Pfam" id="PF02272"/>
    </source>
</evidence>
<accession>A0ABY7JV19</accession>
<dbReference type="Pfam" id="PF01368">
    <property type="entry name" value="DHH"/>
    <property type="match status" value="1"/>
</dbReference>
<protein>
    <recommendedName>
        <fullName evidence="2">Single-stranded-DNA-specific exonuclease RecJ</fullName>
    </recommendedName>
</protein>
<dbReference type="NCBIfam" id="TIGR00644">
    <property type="entry name" value="recJ"/>
    <property type="match status" value="1"/>
</dbReference>
<keyword evidence="4" id="KW-0378">Hydrolase</keyword>
<evidence type="ECO:0000313" key="9">
    <source>
        <dbReference type="EMBL" id="WAW15562.1"/>
    </source>
</evidence>
<dbReference type="SUPFAM" id="SSF64182">
    <property type="entry name" value="DHH phosphoesterases"/>
    <property type="match status" value="1"/>
</dbReference>
<dbReference type="InterPro" id="IPR041122">
    <property type="entry name" value="RecJ_OB"/>
</dbReference>
<dbReference type="Gene3D" id="3.10.310.30">
    <property type="match status" value="1"/>
</dbReference>
<gene>
    <name evidence="9" type="primary">recJ</name>
    <name evidence="9" type="ORF">O0R46_03715</name>
</gene>
<dbReference type="PANTHER" id="PTHR30255:SF2">
    <property type="entry name" value="SINGLE-STRANDED-DNA-SPECIFIC EXONUCLEASE RECJ"/>
    <property type="match status" value="1"/>
</dbReference>
<dbReference type="Gene3D" id="3.90.1640.30">
    <property type="match status" value="1"/>
</dbReference>
<dbReference type="InterPro" id="IPR003156">
    <property type="entry name" value="DHHA1_dom"/>
</dbReference>
<dbReference type="RefSeq" id="WP_269312236.1">
    <property type="nucleotide sequence ID" value="NZ_CP114052.1"/>
</dbReference>
<comment type="similarity">
    <text evidence="1">Belongs to the RecJ family.</text>
</comment>
<dbReference type="InterPro" id="IPR004610">
    <property type="entry name" value="RecJ"/>
</dbReference>
<dbReference type="InterPro" id="IPR038763">
    <property type="entry name" value="DHH_sf"/>
</dbReference>
<dbReference type="GO" id="GO:0004527">
    <property type="term" value="F:exonuclease activity"/>
    <property type="evidence" value="ECO:0007669"/>
    <property type="project" value="UniProtKB-KW"/>
</dbReference>
<dbReference type="Pfam" id="PF02272">
    <property type="entry name" value="DHHA1"/>
    <property type="match status" value="1"/>
</dbReference>
<dbReference type="Proteomes" id="UP001164187">
    <property type="component" value="Chromosome"/>
</dbReference>
<dbReference type="InterPro" id="IPR051673">
    <property type="entry name" value="SSDNA_exonuclease_RecJ"/>
</dbReference>
<dbReference type="Pfam" id="PF17768">
    <property type="entry name" value="RecJ_OB"/>
    <property type="match status" value="1"/>
</dbReference>
<dbReference type="EMBL" id="CP114052">
    <property type="protein sequence ID" value="WAW15562.1"/>
    <property type="molecule type" value="Genomic_DNA"/>
</dbReference>
<organism evidence="9 10">
    <name type="scientific">Peptostreptococcus equinus</name>
    <dbReference type="NCBI Taxonomy" id="3003601"/>
    <lineage>
        <taxon>Bacteria</taxon>
        <taxon>Bacillati</taxon>
        <taxon>Bacillota</taxon>
        <taxon>Clostridia</taxon>
        <taxon>Peptostreptococcales</taxon>
        <taxon>Peptostreptococcaceae</taxon>
        <taxon>Peptostreptococcus</taxon>
    </lineage>
</organism>
<evidence type="ECO:0000256" key="2">
    <source>
        <dbReference type="ARBA" id="ARBA00019841"/>
    </source>
</evidence>
<evidence type="ECO:0000259" key="8">
    <source>
        <dbReference type="Pfam" id="PF17768"/>
    </source>
</evidence>
<keyword evidence="3" id="KW-0540">Nuclease</keyword>
<evidence type="ECO:0000256" key="4">
    <source>
        <dbReference type="ARBA" id="ARBA00022801"/>
    </source>
</evidence>
<feature type="domain" description="DHHA1" evidence="7">
    <location>
        <begin position="346"/>
        <end position="439"/>
    </location>
</feature>
<dbReference type="InterPro" id="IPR001667">
    <property type="entry name" value="DDH_dom"/>
</dbReference>